<evidence type="ECO:0000256" key="3">
    <source>
        <dbReference type="ARBA" id="ARBA00022737"/>
    </source>
</evidence>
<feature type="domain" description="C2H2-type" evidence="10">
    <location>
        <begin position="567"/>
        <end position="594"/>
    </location>
</feature>
<dbReference type="EMBL" id="VCGU01000005">
    <property type="protein sequence ID" value="TRY75643.1"/>
    <property type="molecule type" value="Genomic_DNA"/>
</dbReference>
<feature type="region of interest" description="Disordered" evidence="8">
    <location>
        <begin position="262"/>
        <end position="287"/>
    </location>
</feature>
<feature type="region of interest" description="Disordered" evidence="8">
    <location>
        <begin position="751"/>
        <end position="771"/>
    </location>
</feature>
<evidence type="ECO:0000256" key="4">
    <source>
        <dbReference type="ARBA" id="ARBA00022771"/>
    </source>
</evidence>
<evidence type="ECO:0000313" key="11">
    <source>
        <dbReference type="EMBL" id="TRY75643.1"/>
    </source>
</evidence>
<comment type="caution">
    <text evidence="11">The sequence shown here is derived from an EMBL/GenBank/DDBJ whole genome shotgun (WGS) entry which is preliminary data.</text>
</comment>
<dbReference type="GO" id="GO:0000981">
    <property type="term" value="F:DNA-binding transcription factor activity, RNA polymerase II-specific"/>
    <property type="evidence" value="ECO:0007669"/>
    <property type="project" value="TreeGrafter"/>
</dbReference>
<feature type="compositionally biased region" description="Low complexity" evidence="8">
    <location>
        <begin position="371"/>
        <end position="384"/>
    </location>
</feature>
<evidence type="ECO:0000256" key="7">
    <source>
        <dbReference type="PROSITE-ProRule" id="PRU00042"/>
    </source>
</evidence>
<feature type="compositionally biased region" description="Low complexity" evidence="8">
    <location>
        <begin position="972"/>
        <end position="982"/>
    </location>
</feature>
<dbReference type="PANTHER" id="PTHR24394">
    <property type="entry name" value="ZINC FINGER PROTEIN"/>
    <property type="match status" value="1"/>
</dbReference>
<dbReference type="SMART" id="SM00355">
    <property type="entry name" value="ZnF_C2H2"/>
    <property type="match status" value="9"/>
</dbReference>
<feature type="region of interest" description="Disordered" evidence="8">
    <location>
        <begin position="143"/>
        <end position="172"/>
    </location>
</feature>
<dbReference type="Pfam" id="PF00096">
    <property type="entry name" value="zf-C2H2"/>
    <property type="match status" value="2"/>
</dbReference>
<evidence type="ECO:0000259" key="9">
    <source>
        <dbReference type="PROSITE" id="PS50097"/>
    </source>
</evidence>
<proteinExistence type="predicted"/>
<keyword evidence="6" id="KW-0539">Nucleus</keyword>
<feature type="domain" description="C2H2-type" evidence="10">
    <location>
        <begin position="842"/>
        <end position="870"/>
    </location>
</feature>
<dbReference type="Proteomes" id="UP000318571">
    <property type="component" value="Chromosome 2"/>
</dbReference>
<feature type="region of interest" description="Disordered" evidence="8">
    <location>
        <begin position="965"/>
        <end position="1031"/>
    </location>
</feature>
<gene>
    <name evidence="11" type="ORF">TCAL_12142</name>
</gene>
<feature type="region of interest" description="Disordered" evidence="8">
    <location>
        <begin position="891"/>
        <end position="945"/>
    </location>
</feature>
<keyword evidence="4 7" id="KW-0863">Zinc-finger</keyword>
<keyword evidence="12" id="KW-1185">Reference proteome</keyword>
<feature type="compositionally biased region" description="Polar residues" evidence="8">
    <location>
        <begin position="1019"/>
        <end position="1031"/>
    </location>
</feature>
<dbReference type="Pfam" id="PF00651">
    <property type="entry name" value="BTB"/>
    <property type="match status" value="1"/>
</dbReference>
<evidence type="ECO:0000259" key="10">
    <source>
        <dbReference type="PROSITE" id="PS50157"/>
    </source>
</evidence>
<feature type="domain" description="BTB" evidence="9">
    <location>
        <begin position="18"/>
        <end position="88"/>
    </location>
</feature>
<evidence type="ECO:0000256" key="8">
    <source>
        <dbReference type="SAM" id="MobiDB-lite"/>
    </source>
</evidence>
<evidence type="ECO:0000256" key="5">
    <source>
        <dbReference type="ARBA" id="ARBA00022833"/>
    </source>
</evidence>
<dbReference type="Gene3D" id="3.30.710.10">
    <property type="entry name" value="Potassium Channel Kv1.1, Chain A"/>
    <property type="match status" value="1"/>
</dbReference>
<evidence type="ECO:0008006" key="13">
    <source>
        <dbReference type="Google" id="ProtNLM"/>
    </source>
</evidence>
<keyword evidence="5" id="KW-0862">Zinc</keyword>
<sequence length="1097" mass="120699">MITSHLYRCYSAQAWHSSDLTIVCEDGTLPAHRLVLAAASPQFLRPLLSEDFQRGDQEQSHLICPEIKTGEMAQVLALIYTGAFVLRARKEDQPANEYEDCVDLVATLGIPIEEFVLEKVPRSMPDEANGAIQDTITGIRVLGSKSSNATPSPTLTKRVGHASDLESAYTDSPLLRRNLEGHQEREQDPPGLLDSLPRQYMEKKNHLPYRQSPAEDTPPVPVSATAIISQRDSGQISRGAGGALLIVQYKRGQSKLSRLALEHDNNNGQGKNTSDKAIFDSPRDSQGLRHELSSMIDELAHPISNSSRMAEKRYAILTPQSSITSLYSNSSSVSDFESGIGSDTASSIGEEENPSNTNVSHGLPSDHANATTSTSSSSPPSSFSHIQVTDPFAGLDQGSVNPCLLTNDDSMLTNSMPEDADLNTAMETNQNGEDEIQYKCELCGERFRLLEFLQHQTLHKDDAPYQCSNENCLKKFKTQSEFRAHRRVAHKSLMSPYKTFSSSLSMPLGLGASPAQAPSTGNLGSRPEDSFKSLDSRRGPIAVCFSSQPKTDTSNSSVSQCSTSGNFICPFCSTSFHDLGLLRTHLHTHTATTTLMGKITSLGSNPEKSVIVGTNMGGASALRSKAHGPIHYQCHLCPRHDFKSPDELKSHLIEHKLPKSLAKGIFTCRMCSTAHVTWEVFAQHFLSTHGSVPRVVLKYKCVPCGLSFNSRSDYLTHNSTKHASAIGAIGRPIEEKANDIACSTDSPACGIEGADRYPNPDKTMDSDYSNSTNSKTLNIKKAAGAADKTDGEIDCQVCYRSHVKGLSCVPRKQCEICRTLFKSAKSYKRHMDQCHRSNGPKHFCKICSRAFKRSDNLAAHYRAVHYGVKPNKCADCGKGYRTKNELAKHKGTCHKTHPITPQVGLMVSPSPQSPEQAKLHRHQSHHHQHHQQEQQQNPPEQHMDGFQRLPLLGQFESDPCVIYRHEGVGQGNNDSNNNNDNNNNEDGDPNNLHNNTPADILLDHPPPHNNDDRNHNGRSDSVSNGECNQLSSTETLLNDEERLASKYLNDVILNRDDAAEDDDDTDDLLNHMKPHFEDMGDFDDIFKATTQSLVGSI</sequence>
<feature type="compositionally biased region" description="Basic and acidic residues" evidence="8">
    <location>
        <begin position="753"/>
        <end position="765"/>
    </location>
</feature>
<accession>A0A553PD87</accession>
<evidence type="ECO:0000256" key="6">
    <source>
        <dbReference type="ARBA" id="ARBA00023242"/>
    </source>
</evidence>
<dbReference type="SUPFAM" id="SSF57667">
    <property type="entry name" value="beta-beta-alpha zinc fingers"/>
    <property type="match status" value="2"/>
</dbReference>
<evidence type="ECO:0000313" key="12">
    <source>
        <dbReference type="Proteomes" id="UP000318571"/>
    </source>
</evidence>
<dbReference type="InterPro" id="IPR011333">
    <property type="entry name" value="SKP1/BTB/POZ_sf"/>
</dbReference>
<feature type="domain" description="C2H2-type" evidence="10">
    <location>
        <begin position="871"/>
        <end position="894"/>
    </location>
</feature>
<keyword evidence="3" id="KW-0677">Repeat</keyword>
<dbReference type="InterPro" id="IPR000210">
    <property type="entry name" value="BTB/POZ_dom"/>
</dbReference>
<dbReference type="InterPro" id="IPR036236">
    <property type="entry name" value="Znf_C2H2_sf"/>
</dbReference>
<dbReference type="PROSITE" id="PS50157">
    <property type="entry name" value="ZINC_FINGER_C2H2_2"/>
    <property type="match status" value="6"/>
</dbReference>
<name>A0A553PD87_TIGCA</name>
<feature type="compositionally biased region" description="Basic residues" evidence="8">
    <location>
        <begin position="919"/>
        <end position="929"/>
    </location>
</feature>
<dbReference type="STRING" id="6832.A0A553PD87"/>
<feature type="region of interest" description="Disordered" evidence="8">
    <location>
        <begin position="511"/>
        <end position="533"/>
    </location>
</feature>
<dbReference type="PANTHER" id="PTHR24394:SF29">
    <property type="entry name" value="MYONEURIN"/>
    <property type="match status" value="1"/>
</dbReference>
<dbReference type="GO" id="GO:0005634">
    <property type="term" value="C:nucleus"/>
    <property type="evidence" value="ECO:0007669"/>
    <property type="project" value="UniProtKB-SubCell"/>
</dbReference>
<feature type="compositionally biased region" description="Polar residues" evidence="8">
    <location>
        <begin position="144"/>
        <end position="155"/>
    </location>
</feature>
<dbReference type="PROSITE" id="PS00028">
    <property type="entry name" value="ZINC_FINGER_C2H2_1"/>
    <property type="match status" value="6"/>
</dbReference>
<organism evidence="11 12">
    <name type="scientific">Tigriopus californicus</name>
    <name type="common">Marine copepod</name>
    <dbReference type="NCBI Taxonomy" id="6832"/>
    <lineage>
        <taxon>Eukaryota</taxon>
        <taxon>Metazoa</taxon>
        <taxon>Ecdysozoa</taxon>
        <taxon>Arthropoda</taxon>
        <taxon>Crustacea</taxon>
        <taxon>Multicrustacea</taxon>
        <taxon>Hexanauplia</taxon>
        <taxon>Copepoda</taxon>
        <taxon>Harpacticoida</taxon>
        <taxon>Harpacticidae</taxon>
        <taxon>Tigriopus</taxon>
    </lineage>
</organism>
<feature type="region of interest" description="Disordered" evidence="8">
    <location>
        <begin position="326"/>
        <end position="388"/>
    </location>
</feature>
<feature type="domain" description="C2H2-type" evidence="10">
    <location>
        <begin position="699"/>
        <end position="723"/>
    </location>
</feature>
<keyword evidence="2" id="KW-0479">Metal-binding</keyword>
<feature type="domain" description="C2H2-type" evidence="10">
    <location>
        <begin position="465"/>
        <end position="495"/>
    </location>
</feature>
<dbReference type="AlphaFoldDB" id="A0A553PD87"/>
<dbReference type="SUPFAM" id="SSF54695">
    <property type="entry name" value="POZ domain"/>
    <property type="match status" value="1"/>
</dbReference>
<dbReference type="GO" id="GO:0008270">
    <property type="term" value="F:zinc ion binding"/>
    <property type="evidence" value="ECO:0007669"/>
    <property type="project" value="UniProtKB-KW"/>
</dbReference>
<feature type="compositionally biased region" description="Basic and acidic residues" evidence="8">
    <location>
        <begin position="1001"/>
        <end position="1018"/>
    </location>
</feature>
<evidence type="ECO:0000256" key="1">
    <source>
        <dbReference type="ARBA" id="ARBA00004123"/>
    </source>
</evidence>
<feature type="domain" description="C2H2-type" evidence="10">
    <location>
        <begin position="812"/>
        <end position="840"/>
    </location>
</feature>
<dbReference type="OMA" id="ANDIACS"/>
<protein>
    <recommendedName>
        <fullName evidence="13">BTB domain-containing protein</fullName>
    </recommendedName>
</protein>
<comment type="subcellular location">
    <subcellularLocation>
        <location evidence="1">Nucleus</location>
    </subcellularLocation>
</comment>
<feature type="compositionally biased region" description="Basic and acidic residues" evidence="8">
    <location>
        <begin position="273"/>
        <end position="287"/>
    </location>
</feature>
<dbReference type="InterPro" id="IPR013087">
    <property type="entry name" value="Znf_C2H2_type"/>
</dbReference>
<dbReference type="Gene3D" id="3.30.160.60">
    <property type="entry name" value="Classic Zinc Finger"/>
    <property type="match status" value="3"/>
</dbReference>
<reference evidence="11 12" key="1">
    <citation type="journal article" date="2018" name="Nat. Ecol. Evol.">
        <title>Genomic signatures of mitonuclear coevolution across populations of Tigriopus californicus.</title>
        <authorList>
            <person name="Barreto F.S."/>
            <person name="Watson E.T."/>
            <person name="Lima T.G."/>
            <person name="Willett C.S."/>
            <person name="Edmands S."/>
            <person name="Li W."/>
            <person name="Burton R.S."/>
        </authorList>
    </citation>
    <scope>NUCLEOTIDE SEQUENCE [LARGE SCALE GENOMIC DNA]</scope>
    <source>
        <strain evidence="11 12">San Diego</strain>
    </source>
</reference>
<dbReference type="PROSITE" id="PS50097">
    <property type="entry name" value="BTB"/>
    <property type="match status" value="1"/>
</dbReference>
<evidence type="ECO:0000256" key="2">
    <source>
        <dbReference type="ARBA" id="ARBA00022723"/>
    </source>
</evidence>